<evidence type="ECO:0000256" key="8">
    <source>
        <dbReference type="SAM" id="Phobius"/>
    </source>
</evidence>
<keyword evidence="3" id="KW-0813">Transport</keyword>
<dbReference type="Proteomes" id="UP001566132">
    <property type="component" value="Unassembled WGS sequence"/>
</dbReference>
<evidence type="ECO:0000256" key="7">
    <source>
        <dbReference type="ARBA" id="ARBA00023177"/>
    </source>
</evidence>
<feature type="transmembrane region" description="Helical" evidence="8">
    <location>
        <begin position="271"/>
        <end position="291"/>
    </location>
</feature>
<dbReference type="SUPFAM" id="SSF111352">
    <property type="entry name" value="Ammonium transporter"/>
    <property type="match status" value="1"/>
</dbReference>
<keyword evidence="11" id="KW-1185">Reference proteome</keyword>
<dbReference type="InterPro" id="IPR024041">
    <property type="entry name" value="NH4_transpt_AmtB-like_dom"/>
</dbReference>
<feature type="transmembrane region" description="Helical" evidence="8">
    <location>
        <begin position="325"/>
        <end position="345"/>
    </location>
</feature>
<protein>
    <recommendedName>
        <fullName evidence="9">Ammonium transporter AmtB-like domain-containing protein</fullName>
    </recommendedName>
</protein>
<dbReference type="PANTHER" id="PTHR11730:SF6">
    <property type="entry name" value="AMMONIUM TRANSPORTER"/>
    <property type="match status" value="1"/>
</dbReference>
<feature type="transmembrane region" description="Helical" evidence="8">
    <location>
        <begin position="45"/>
        <end position="66"/>
    </location>
</feature>
<dbReference type="GO" id="GO:0016020">
    <property type="term" value="C:membrane"/>
    <property type="evidence" value="ECO:0007669"/>
    <property type="project" value="UniProtKB-SubCell"/>
</dbReference>
<evidence type="ECO:0000256" key="3">
    <source>
        <dbReference type="ARBA" id="ARBA00022448"/>
    </source>
</evidence>
<keyword evidence="7" id="KW-0924">Ammonia transport</keyword>
<comment type="similarity">
    <text evidence="2">Belongs to the ammonia transporter channel (TC 1.A.11.2) family.</text>
</comment>
<evidence type="ECO:0000259" key="9">
    <source>
        <dbReference type="Pfam" id="PF00909"/>
    </source>
</evidence>
<keyword evidence="6 8" id="KW-0472">Membrane</keyword>
<feature type="transmembrane region" description="Helical" evidence="8">
    <location>
        <begin position="298"/>
        <end position="319"/>
    </location>
</feature>
<feature type="transmembrane region" description="Helical" evidence="8">
    <location>
        <begin position="191"/>
        <end position="212"/>
    </location>
</feature>
<name>A0ABD1EC03_HYPHA</name>
<feature type="transmembrane region" description="Helical" evidence="8">
    <location>
        <begin position="394"/>
        <end position="420"/>
    </location>
</feature>
<feature type="transmembrane region" description="Helical" evidence="8">
    <location>
        <begin position="150"/>
        <end position="171"/>
    </location>
</feature>
<dbReference type="Pfam" id="PF00909">
    <property type="entry name" value="Ammonium_transp"/>
    <property type="match status" value="1"/>
</dbReference>
<sequence length="476" mass="52922">MAYFEDNAANKFFEAKNLLDDFANDTLSLTSSNNNFMTGDSITSAIRIICVLLLRIGFILIQAGSIPVENSFMIIFRNIVEIAVTIFSYAFIGYYLSFGTKTFYGIMNYSGYIGNEKADLSSAALGFASCLLGTAITSSLLVARLKQIPMLILTFFTSAFLIPIFMCWTWTTYGWMTTVSLMEERVAIKDYGGNLVVHVPSAMISLIGALFLGRRIVKLKDVDRLSLGNEYSSGIVMGYFFIMIGHVGANLPTIAYESKHAISDHVSQVTVNSLMAIGGGFLIVTLVLVVLTRDIYRYWIIVKCLQGGLAGLVTVAAGIDIYSSSINFGIACGGAMIFFLFSNLIHYSALEDCCNMISIYFICGIIGALIPPILGGKDNLGLSLSERMLLIHTFWQFLCLFLILLVTTVIYLTVFTIFYLTGTLKNQYEEVNHQRARILYGRLLQKKYFERFFAIKEENKDILPESNEPTNSLTIV</sequence>
<dbReference type="InterPro" id="IPR029020">
    <property type="entry name" value="Ammonium/urea_transptr"/>
</dbReference>
<dbReference type="EMBL" id="JBDJPC010000010">
    <property type="protein sequence ID" value="KAL1490661.1"/>
    <property type="molecule type" value="Genomic_DNA"/>
</dbReference>
<evidence type="ECO:0000313" key="10">
    <source>
        <dbReference type="EMBL" id="KAL1490661.1"/>
    </source>
</evidence>
<feature type="transmembrane region" description="Helical" evidence="8">
    <location>
        <begin position="120"/>
        <end position="143"/>
    </location>
</feature>
<feature type="domain" description="Ammonium transporter AmtB-like" evidence="9">
    <location>
        <begin position="48"/>
        <end position="430"/>
    </location>
</feature>
<keyword evidence="5 8" id="KW-1133">Transmembrane helix</keyword>
<evidence type="ECO:0000256" key="2">
    <source>
        <dbReference type="ARBA" id="ARBA00005887"/>
    </source>
</evidence>
<gene>
    <name evidence="10" type="ORF">ABEB36_013320</name>
</gene>
<comment type="caution">
    <text evidence="10">The sequence shown here is derived from an EMBL/GenBank/DDBJ whole genome shotgun (WGS) entry which is preliminary data.</text>
</comment>
<proteinExistence type="inferred from homology"/>
<organism evidence="10 11">
    <name type="scientific">Hypothenemus hampei</name>
    <name type="common">Coffee berry borer</name>
    <dbReference type="NCBI Taxonomy" id="57062"/>
    <lineage>
        <taxon>Eukaryota</taxon>
        <taxon>Metazoa</taxon>
        <taxon>Ecdysozoa</taxon>
        <taxon>Arthropoda</taxon>
        <taxon>Hexapoda</taxon>
        <taxon>Insecta</taxon>
        <taxon>Pterygota</taxon>
        <taxon>Neoptera</taxon>
        <taxon>Endopterygota</taxon>
        <taxon>Coleoptera</taxon>
        <taxon>Polyphaga</taxon>
        <taxon>Cucujiformia</taxon>
        <taxon>Curculionidae</taxon>
        <taxon>Scolytinae</taxon>
        <taxon>Hypothenemus</taxon>
    </lineage>
</organism>
<dbReference type="GO" id="GO:0072488">
    <property type="term" value="P:ammonium transmembrane transport"/>
    <property type="evidence" value="ECO:0007669"/>
    <property type="project" value="UniProtKB-KW"/>
</dbReference>
<comment type="subcellular location">
    <subcellularLocation>
        <location evidence="1">Membrane</location>
        <topology evidence="1">Multi-pass membrane protein</topology>
    </subcellularLocation>
</comment>
<evidence type="ECO:0000256" key="4">
    <source>
        <dbReference type="ARBA" id="ARBA00022692"/>
    </source>
</evidence>
<keyword evidence="4 8" id="KW-0812">Transmembrane</keyword>
<evidence type="ECO:0000256" key="6">
    <source>
        <dbReference type="ARBA" id="ARBA00023136"/>
    </source>
</evidence>
<feature type="transmembrane region" description="Helical" evidence="8">
    <location>
        <begin position="233"/>
        <end position="251"/>
    </location>
</feature>
<feature type="transmembrane region" description="Helical" evidence="8">
    <location>
        <begin position="78"/>
        <end position="100"/>
    </location>
</feature>
<reference evidence="10 11" key="1">
    <citation type="submission" date="2024-05" db="EMBL/GenBank/DDBJ databases">
        <title>Genetic variation in Jamaican populations of the coffee berry borer (Hypothenemus hampei).</title>
        <authorList>
            <person name="Errbii M."/>
            <person name="Myrie A."/>
        </authorList>
    </citation>
    <scope>NUCLEOTIDE SEQUENCE [LARGE SCALE GENOMIC DNA]</scope>
    <source>
        <strain evidence="10">JA-Hopewell-2020-01-JO</strain>
        <tissue evidence="10">Whole body</tissue>
    </source>
</reference>
<evidence type="ECO:0000256" key="5">
    <source>
        <dbReference type="ARBA" id="ARBA00022989"/>
    </source>
</evidence>
<accession>A0ABD1EC03</accession>
<evidence type="ECO:0000313" key="11">
    <source>
        <dbReference type="Proteomes" id="UP001566132"/>
    </source>
</evidence>
<dbReference type="AlphaFoldDB" id="A0ABD1EC03"/>
<dbReference type="Gene3D" id="1.10.3430.10">
    <property type="entry name" value="Ammonium transporter AmtB like domains"/>
    <property type="match status" value="1"/>
</dbReference>
<dbReference type="PANTHER" id="PTHR11730">
    <property type="entry name" value="AMMONIUM TRANSPORTER"/>
    <property type="match status" value="1"/>
</dbReference>
<feature type="transmembrane region" description="Helical" evidence="8">
    <location>
        <begin position="357"/>
        <end position="374"/>
    </location>
</feature>
<evidence type="ECO:0000256" key="1">
    <source>
        <dbReference type="ARBA" id="ARBA00004141"/>
    </source>
</evidence>